<dbReference type="Gene3D" id="3.30.1360.20">
    <property type="entry name" value="Transcriptional coactivator/pterin dehydratase"/>
    <property type="match status" value="1"/>
</dbReference>
<dbReference type="Pfam" id="PF01329">
    <property type="entry name" value="Pterin_4a"/>
    <property type="match status" value="1"/>
</dbReference>
<dbReference type="PANTHER" id="PTHR12599">
    <property type="entry name" value="PTERIN-4-ALPHA-CARBINOLAMINE DEHYDRATASE"/>
    <property type="match status" value="1"/>
</dbReference>
<evidence type="ECO:0000256" key="2">
    <source>
        <dbReference type="ARBA" id="ARBA00006472"/>
    </source>
</evidence>
<dbReference type="AlphaFoldDB" id="A0A518CKY2"/>
<dbReference type="KEGG" id="plon:Pla110_16100"/>
<name>A0A518CKY2_9PLAN</name>
<dbReference type="SUPFAM" id="SSF55248">
    <property type="entry name" value="PCD-like"/>
    <property type="match status" value="1"/>
</dbReference>
<evidence type="ECO:0000256" key="4">
    <source>
        <dbReference type="ARBA" id="ARBA00023239"/>
    </source>
</evidence>
<reference evidence="5 6" key="1">
    <citation type="submission" date="2019-02" db="EMBL/GenBank/DDBJ databases">
        <title>Deep-cultivation of Planctomycetes and their phenomic and genomic characterization uncovers novel biology.</title>
        <authorList>
            <person name="Wiegand S."/>
            <person name="Jogler M."/>
            <person name="Boedeker C."/>
            <person name="Pinto D."/>
            <person name="Vollmers J."/>
            <person name="Rivas-Marin E."/>
            <person name="Kohn T."/>
            <person name="Peeters S.H."/>
            <person name="Heuer A."/>
            <person name="Rast P."/>
            <person name="Oberbeckmann S."/>
            <person name="Bunk B."/>
            <person name="Jeske O."/>
            <person name="Meyerdierks A."/>
            <person name="Storesund J.E."/>
            <person name="Kallscheuer N."/>
            <person name="Luecker S."/>
            <person name="Lage O.M."/>
            <person name="Pohl T."/>
            <person name="Merkel B.J."/>
            <person name="Hornburger P."/>
            <person name="Mueller R.-W."/>
            <person name="Bruemmer F."/>
            <person name="Labrenz M."/>
            <person name="Spormann A.M."/>
            <person name="Op den Camp H."/>
            <person name="Overmann J."/>
            <person name="Amann R."/>
            <person name="Jetten M.S.M."/>
            <person name="Mascher T."/>
            <person name="Medema M.H."/>
            <person name="Devos D.P."/>
            <person name="Kaster A.-K."/>
            <person name="Ovreas L."/>
            <person name="Rohde M."/>
            <person name="Galperin M.Y."/>
            <person name="Jogler C."/>
        </authorList>
    </citation>
    <scope>NUCLEOTIDE SEQUENCE [LARGE SCALE GENOMIC DNA]</scope>
    <source>
        <strain evidence="5 6">Pla110</strain>
    </source>
</reference>
<sequence length="114" mass="12874">MADKEVLTEEQIAEHLKKIPEWKLQEGWITRVYKTPGFPHTLLVANTIGYMAEAADHHPDLELGYARAKVKLQTHSAKGITMKDIELATQIEHSIGWKPGEDSALEGKSKNWVK</sequence>
<dbReference type="EMBL" id="CP036281">
    <property type="protein sequence ID" value="QDU79890.1"/>
    <property type="molecule type" value="Genomic_DNA"/>
</dbReference>
<dbReference type="RefSeq" id="WP_197440575.1">
    <property type="nucleotide sequence ID" value="NZ_CP036281.1"/>
</dbReference>
<keyword evidence="4 5" id="KW-0456">Lyase</keyword>
<organism evidence="5 6">
    <name type="scientific">Polystyrenella longa</name>
    <dbReference type="NCBI Taxonomy" id="2528007"/>
    <lineage>
        <taxon>Bacteria</taxon>
        <taxon>Pseudomonadati</taxon>
        <taxon>Planctomycetota</taxon>
        <taxon>Planctomycetia</taxon>
        <taxon>Planctomycetales</taxon>
        <taxon>Planctomycetaceae</taxon>
        <taxon>Polystyrenella</taxon>
    </lineage>
</organism>
<evidence type="ECO:0000256" key="1">
    <source>
        <dbReference type="ARBA" id="ARBA00001554"/>
    </source>
</evidence>
<dbReference type="GO" id="GO:0006729">
    <property type="term" value="P:tetrahydrobiopterin biosynthetic process"/>
    <property type="evidence" value="ECO:0007669"/>
    <property type="project" value="InterPro"/>
</dbReference>
<dbReference type="InterPro" id="IPR001533">
    <property type="entry name" value="Pterin_deHydtase"/>
</dbReference>
<dbReference type="NCBIfam" id="NF002017">
    <property type="entry name" value="PRK00823.1-2"/>
    <property type="match status" value="1"/>
</dbReference>
<dbReference type="GO" id="GO:0008124">
    <property type="term" value="F:4-alpha-hydroxytetrahydrobiopterin dehydratase activity"/>
    <property type="evidence" value="ECO:0007669"/>
    <property type="project" value="UniProtKB-EC"/>
</dbReference>
<evidence type="ECO:0000313" key="6">
    <source>
        <dbReference type="Proteomes" id="UP000317178"/>
    </source>
</evidence>
<dbReference type="Proteomes" id="UP000317178">
    <property type="component" value="Chromosome"/>
</dbReference>
<accession>A0A518CKY2</accession>
<dbReference type="InterPro" id="IPR036428">
    <property type="entry name" value="PCD_sf"/>
</dbReference>
<gene>
    <name evidence="5" type="ORF">Pla110_16100</name>
</gene>
<dbReference type="PANTHER" id="PTHR12599:SF0">
    <property type="entry name" value="PTERIN-4-ALPHA-CARBINOLAMINE DEHYDRATASE"/>
    <property type="match status" value="1"/>
</dbReference>
<proteinExistence type="inferred from homology"/>
<comment type="similarity">
    <text evidence="2">Belongs to the pterin-4-alpha-carbinolamine dehydratase family.</text>
</comment>
<keyword evidence="6" id="KW-1185">Reference proteome</keyword>
<dbReference type="EC" id="4.2.1.96" evidence="3"/>
<dbReference type="CDD" id="cd00488">
    <property type="entry name" value="PCD_DCoH"/>
    <property type="match status" value="1"/>
</dbReference>
<evidence type="ECO:0000313" key="5">
    <source>
        <dbReference type="EMBL" id="QDU79890.1"/>
    </source>
</evidence>
<protein>
    <recommendedName>
        <fullName evidence="3">4a-hydroxytetrahydrobiopterin dehydratase</fullName>
        <ecNumber evidence="3">4.2.1.96</ecNumber>
    </recommendedName>
</protein>
<evidence type="ECO:0000256" key="3">
    <source>
        <dbReference type="ARBA" id="ARBA00013252"/>
    </source>
</evidence>
<comment type="catalytic activity">
    <reaction evidence="1">
        <text>(4aS,6R)-4a-hydroxy-L-erythro-5,6,7,8-tetrahydrobiopterin = (6R)-L-erythro-6,7-dihydrobiopterin + H2O</text>
        <dbReference type="Rhea" id="RHEA:11920"/>
        <dbReference type="ChEBI" id="CHEBI:15377"/>
        <dbReference type="ChEBI" id="CHEBI:15642"/>
        <dbReference type="ChEBI" id="CHEBI:43120"/>
        <dbReference type="EC" id="4.2.1.96"/>
    </reaction>
</comment>